<reference evidence="3" key="1">
    <citation type="submission" date="2023-03" db="EMBL/GenBank/DDBJ databases">
        <authorList>
            <person name="Pearce D."/>
        </authorList>
    </citation>
    <scope>NUCLEOTIDE SEQUENCE</scope>
    <source>
        <strain evidence="3">Mc</strain>
    </source>
</reference>
<proteinExistence type="predicted"/>
<feature type="compositionally biased region" description="Acidic residues" evidence="2">
    <location>
        <begin position="256"/>
        <end position="265"/>
    </location>
</feature>
<evidence type="ECO:0000313" key="4">
    <source>
        <dbReference type="Proteomes" id="UP001158598"/>
    </source>
</evidence>
<keyword evidence="1" id="KW-0175">Coiled coil</keyword>
<organism evidence="3 4">
    <name type="scientific">Methylococcus capsulatus</name>
    <dbReference type="NCBI Taxonomy" id="414"/>
    <lineage>
        <taxon>Bacteria</taxon>
        <taxon>Pseudomonadati</taxon>
        <taxon>Pseudomonadota</taxon>
        <taxon>Gammaproteobacteria</taxon>
        <taxon>Methylococcales</taxon>
        <taxon>Methylococcaceae</taxon>
        <taxon>Methylococcus</taxon>
    </lineage>
</organism>
<evidence type="ECO:0000256" key="2">
    <source>
        <dbReference type="SAM" id="MobiDB-lite"/>
    </source>
</evidence>
<name>A0AA35Y1D9_METCP</name>
<feature type="region of interest" description="Disordered" evidence="2">
    <location>
        <begin position="234"/>
        <end position="265"/>
    </location>
</feature>
<gene>
    <name evidence="3" type="ORF">MCNOR_2368</name>
</gene>
<protein>
    <submittedName>
        <fullName evidence="3">Uncharacterized protein</fullName>
    </submittedName>
</protein>
<evidence type="ECO:0000313" key="3">
    <source>
        <dbReference type="EMBL" id="CAI8844076.1"/>
    </source>
</evidence>
<dbReference type="Proteomes" id="UP001158598">
    <property type="component" value="Chromosome"/>
</dbReference>
<dbReference type="AlphaFoldDB" id="A0AA35Y1D9"/>
<sequence length="265" mass="29282">MPVSSTTEMKKIRPPSNDNGAEFGTMPPPSRSHPLGPSIAVCLCSLLWMAPVSAEKPKGDDGVVQTLRKAQGMLRQLSQDKIELEARNALLEKQLAEQSATIKALEGKAAKLEPLEGELKKISTARQSLEQQLGGQTSRLHALAEQQKKVLAELQRYRKDNQLLVEAVKERTRWIEDCTVKNRSLVRANEEILEKLGDSSLLDKLVESEPFTGIAAVEKENAVQDFHYKIEDLQVTPWKEETPTGMTGGGSVESPAQEEDDEEGE</sequence>
<accession>A0AA35Y1D9</accession>
<feature type="coiled-coil region" evidence="1">
    <location>
        <begin position="67"/>
        <end position="160"/>
    </location>
</feature>
<dbReference type="EMBL" id="OX458332">
    <property type="protein sequence ID" value="CAI8844076.1"/>
    <property type="molecule type" value="Genomic_DNA"/>
</dbReference>
<feature type="region of interest" description="Disordered" evidence="2">
    <location>
        <begin position="1"/>
        <end position="32"/>
    </location>
</feature>
<evidence type="ECO:0000256" key="1">
    <source>
        <dbReference type="SAM" id="Coils"/>
    </source>
</evidence>